<dbReference type="EMBL" id="JAPFCC010000001">
    <property type="protein sequence ID" value="MCW7552047.1"/>
    <property type="molecule type" value="Genomic_DNA"/>
</dbReference>
<comment type="caution">
    <text evidence="3">The sequence shown here is derived from an EMBL/GenBank/DDBJ whole genome shotgun (WGS) entry which is preliminary data.</text>
</comment>
<organism evidence="3 4">
    <name type="scientific">Endozoicomonas gorgoniicola</name>
    <dbReference type="NCBI Taxonomy" id="1234144"/>
    <lineage>
        <taxon>Bacteria</taxon>
        <taxon>Pseudomonadati</taxon>
        <taxon>Pseudomonadota</taxon>
        <taxon>Gammaproteobacteria</taxon>
        <taxon>Oceanospirillales</taxon>
        <taxon>Endozoicomonadaceae</taxon>
        <taxon>Endozoicomonas</taxon>
    </lineage>
</organism>
<dbReference type="Proteomes" id="UP001209854">
    <property type="component" value="Unassembled WGS sequence"/>
</dbReference>
<evidence type="ECO:0000259" key="2">
    <source>
        <dbReference type="Pfam" id="PF22053"/>
    </source>
</evidence>
<evidence type="ECO:0000259" key="1">
    <source>
        <dbReference type="Pfam" id="PF22052"/>
    </source>
</evidence>
<accession>A0ABT3MRQ1</accession>
<keyword evidence="4" id="KW-1185">Reference proteome</keyword>
<dbReference type="Pfam" id="PF22053">
    <property type="entry name" value="DUF6938"/>
    <property type="match status" value="1"/>
</dbReference>
<dbReference type="InterPro" id="IPR054218">
    <property type="entry name" value="DUF6938"/>
</dbReference>
<dbReference type="InterPro" id="IPR054217">
    <property type="entry name" value="DUF6937"/>
</dbReference>
<protein>
    <recommendedName>
        <fullName evidence="5">Glycosyl transferase family 28 C-terminal domain-containing protein</fullName>
    </recommendedName>
</protein>
<dbReference type="Pfam" id="PF22052">
    <property type="entry name" value="DUF6937"/>
    <property type="match status" value="1"/>
</dbReference>
<sequence>MDNTSSVFGNRQPASVITSANRKKANFEQKFGDDSQRCYPLSSHENPAMQPWLGIRDLTISETGQPIDSEKGIIIGNIRMGYGHYRISMAIASAVNHFGYTPYWLDLASCRQTTGGKVIQHLNKLYSLGSRLSQKYPLFNRLFWEKLNSEGFRKLSFNAKDQRVSELMVPILSHIPRSMPFIGTHTWPAQAAVHAGINNVINVIPDNWPMALHLAEGARHVVQTPSSYFGYRMLNGMDKSRLLKPMPADSITHTGHFIDHELLKDLEQDCHKRLTRMEAGEPLRILLTVGGAGAQFDTFLAIIRHLLPLVEARRVCLFINVGDYRTIWDQLTEKLPELDKLAKLYDNEWDHVVALTDTDLINSLPLEGVHAFYHENIFSAVYSSNRLMRITDLMITKPSELAFYPVPKLMIKRVGGHEAYGAIRAAEIGDGTIEFEKTDAAIQMLQLFIDDKNLIKTMCENILRAHSVGVYDGAYKTVELAIKGSITGQAGKL</sequence>
<reference evidence="3 4" key="1">
    <citation type="submission" date="2022-10" db="EMBL/GenBank/DDBJ databases">
        <title>High-quality genome sequences of two octocoral-associated bacteria, Endozoicomonas euniceicola EF212 and Endozoicomonas gorgoniicola PS125.</title>
        <authorList>
            <person name="Chiou Y.-J."/>
            <person name="Chen Y.-H."/>
        </authorList>
    </citation>
    <scope>NUCLEOTIDE SEQUENCE [LARGE SCALE GENOMIC DNA]</scope>
    <source>
        <strain evidence="3 4">PS125</strain>
    </source>
</reference>
<evidence type="ECO:0000313" key="3">
    <source>
        <dbReference type="EMBL" id="MCW7552047.1"/>
    </source>
</evidence>
<gene>
    <name evidence="3" type="ORF">NX722_05195</name>
</gene>
<proteinExistence type="predicted"/>
<evidence type="ECO:0008006" key="5">
    <source>
        <dbReference type="Google" id="ProtNLM"/>
    </source>
</evidence>
<feature type="domain" description="DUF6937" evidence="1">
    <location>
        <begin position="7"/>
        <end position="233"/>
    </location>
</feature>
<feature type="domain" description="DUF6938" evidence="2">
    <location>
        <begin position="246"/>
        <end position="481"/>
    </location>
</feature>
<dbReference type="RefSeq" id="WP_262567028.1">
    <property type="nucleotide sequence ID" value="NZ_JAPFCC010000001.1"/>
</dbReference>
<name>A0ABT3MRQ1_9GAMM</name>
<evidence type="ECO:0000313" key="4">
    <source>
        <dbReference type="Proteomes" id="UP001209854"/>
    </source>
</evidence>